<dbReference type="Proteomes" id="UP000231194">
    <property type="component" value="Unassembled WGS sequence"/>
</dbReference>
<reference evidence="3 4" key="1">
    <citation type="submission" date="2017-11" db="EMBL/GenBank/DDBJ databases">
        <title>Bradyrhizobium forestalis sp. nov., an efficient nitrogen-fixing bacterium isolated from nodules of forest legume species in the Amazon.</title>
        <authorList>
            <person name="Costa E.M."/>
            <person name="Guimaraes A."/>
            <person name="Carvalho T.S."/>
            <person name="Rodrigues T.L."/>
            <person name="Ribeiro P.R.A."/>
            <person name="Lebbe L."/>
            <person name="Willems A."/>
            <person name="Moreira F.M.S."/>
        </authorList>
    </citation>
    <scope>NUCLEOTIDE SEQUENCE [LARGE SCALE GENOMIC DNA]</scope>
    <source>
        <strain evidence="3 4">INPA54B</strain>
    </source>
</reference>
<dbReference type="GO" id="GO:0003677">
    <property type="term" value="F:DNA binding"/>
    <property type="evidence" value="ECO:0007669"/>
    <property type="project" value="UniProtKB-KW"/>
</dbReference>
<keyword evidence="1" id="KW-0238">DNA-binding</keyword>
<evidence type="ECO:0000313" key="4">
    <source>
        <dbReference type="Proteomes" id="UP000231194"/>
    </source>
</evidence>
<name>A0A2M8R6H6_9BRAD</name>
<dbReference type="Gene3D" id="1.10.150.130">
    <property type="match status" value="1"/>
</dbReference>
<evidence type="ECO:0000256" key="2">
    <source>
        <dbReference type="SAM" id="MobiDB-lite"/>
    </source>
</evidence>
<keyword evidence="4" id="KW-1185">Reference proteome</keyword>
<dbReference type="EMBL" id="PGVG01000016">
    <property type="protein sequence ID" value="PJG53446.1"/>
    <property type="molecule type" value="Genomic_DNA"/>
</dbReference>
<evidence type="ECO:0000313" key="3">
    <source>
        <dbReference type="EMBL" id="PJG53446.1"/>
    </source>
</evidence>
<feature type="region of interest" description="Disordered" evidence="2">
    <location>
        <begin position="77"/>
        <end position="96"/>
    </location>
</feature>
<dbReference type="InterPro" id="IPR010998">
    <property type="entry name" value="Integrase_recombinase_N"/>
</dbReference>
<accession>A0A2M8R6H6</accession>
<organism evidence="3 4">
    <name type="scientific">Bradyrhizobium forestalis</name>
    <dbReference type="NCBI Taxonomy" id="1419263"/>
    <lineage>
        <taxon>Bacteria</taxon>
        <taxon>Pseudomonadati</taxon>
        <taxon>Pseudomonadota</taxon>
        <taxon>Alphaproteobacteria</taxon>
        <taxon>Hyphomicrobiales</taxon>
        <taxon>Nitrobacteraceae</taxon>
        <taxon>Bradyrhizobium</taxon>
    </lineage>
</organism>
<sequence length="96" mass="10549">MGSAHRKTKTIENYVTALRMFSEFLRPKGITLKDLLGNADRLAAYKDEFMKVASANSRNSVGGALATLRNFQAGNPIPPPAFVNTREQPMHPQMSG</sequence>
<protein>
    <submittedName>
        <fullName evidence="3">Uncharacterized protein</fullName>
    </submittedName>
</protein>
<gene>
    <name evidence="3" type="ORF">CVM73_19835</name>
</gene>
<dbReference type="AlphaFoldDB" id="A0A2M8R6H6"/>
<evidence type="ECO:0000256" key="1">
    <source>
        <dbReference type="ARBA" id="ARBA00023125"/>
    </source>
</evidence>
<comment type="caution">
    <text evidence="3">The sequence shown here is derived from an EMBL/GenBank/DDBJ whole genome shotgun (WGS) entry which is preliminary data.</text>
</comment>
<proteinExistence type="predicted"/>